<name>A0ABQ3V005_9CHLR</name>
<reference evidence="2 3" key="1">
    <citation type="journal article" date="2021" name="Int. J. Syst. Evol. Microbiol.">
        <title>Reticulibacter mediterranei gen. nov., sp. nov., within the new family Reticulibacteraceae fam. nov., and Ktedonospora formicarum gen. nov., sp. nov., Ktedonobacter robiniae sp. nov., Dictyobacter formicarum sp. nov. and Dictyobacter arantiisoli sp. nov., belonging to the class Ktedonobacteria.</title>
        <authorList>
            <person name="Yabe S."/>
            <person name="Zheng Y."/>
            <person name="Wang C.M."/>
            <person name="Sakai Y."/>
            <person name="Abe K."/>
            <person name="Yokota A."/>
            <person name="Donadio S."/>
            <person name="Cavaletti L."/>
            <person name="Monciardini P."/>
        </authorList>
    </citation>
    <scope>NUCLEOTIDE SEQUENCE [LARGE SCALE GENOMIC DNA]</scope>
    <source>
        <strain evidence="2 3">SOSP1-30</strain>
    </source>
</reference>
<keyword evidence="1" id="KW-0812">Transmembrane</keyword>
<dbReference type="EMBL" id="BNJG01000003">
    <property type="protein sequence ID" value="GHO58248.1"/>
    <property type="molecule type" value="Genomic_DNA"/>
</dbReference>
<keyword evidence="3" id="KW-1185">Reference proteome</keyword>
<protein>
    <submittedName>
        <fullName evidence="2">Uncharacterized protein</fullName>
    </submittedName>
</protein>
<dbReference type="Proteomes" id="UP000654345">
    <property type="component" value="Unassembled WGS sequence"/>
</dbReference>
<accession>A0ABQ3V005</accession>
<sequence>MGEVAAFAQVLEHAGILNAIQEQVRFARARFGTYDLIDFMVVLIWPAPRLLLLAVCSIGRESNGR</sequence>
<gene>
    <name evidence="2" type="ORF">KSB_67230</name>
</gene>
<evidence type="ECO:0000256" key="1">
    <source>
        <dbReference type="SAM" id="Phobius"/>
    </source>
</evidence>
<proteinExistence type="predicted"/>
<keyword evidence="1" id="KW-1133">Transmembrane helix</keyword>
<feature type="transmembrane region" description="Helical" evidence="1">
    <location>
        <begin position="39"/>
        <end position="59"/>
    </location>
</feature>
<keyword evidence="1" id="KW-0472">Membrane</keyword>
<evidence type="ECO:0000313" key="3">
    <source>
        <dbReference type="Proteomes" id="UP000654345"/>
    </source>
</evidence>
<evidence type="ECO:0000313" key="2">
    <source>
        <dbReference type="EMBL" id="GHO58248.1"/>
    </source>
</evidence>
<comment type="caution">
    <text evidence="2">The sequence shown here is derived from an EMBL/GenBank/DDBJ whole genome shotgun (WGS) entry which is preliminary data.</text>
</comment>
<organism evidence="2 3">
    <name type="scientific">Ktedonobacter robiniae</name>
    <dbReference type="NCBI Taxonomy" id="2778365"/>
    <lineage>
        <taxon>Bacteria</taxon>
        <taxon>Bacillati</taxon>
        <taxon>Chloroflexota</taxon>
        <taxon>Ktedonobacteria</taxon>
        <taxon>Ktedonobacterales</taxon>
        <taxon>Ktedonobacteraceae</taxon>
        <taxon>Ktedonobacter</taxon>
    </lineage>
</organism>